<dbReference type="Proteomes" id="UP000000437">
    <property type="component" value="Chromosome 8"/>
</dbReference>
<dbReference type="RefSeq" id="XP_073767312.1">
    <property type="nucleotide sequence ID" value="XM_073911211.1"/>
</dbReference>
<proteinExistence type="predicted"/>
<protein>
    <submittedName>
        <fullName evidence="2">Uncharacterized protein si:ch211-194e1.9 isoform X2</fullName>
    </submittedName>
</protein>
<reference evidence="2" key="1">
    <citation type="submission" date="2025-08" db="UniProtKB">
        <authorList>
            <consortium name="RefSeq"/>
        </authorList>
    </citation>
    <scope>IDENTIFICATION</scope>
    <source>
        <strain evidence="2">Tuebingen</strain>
        <tissue evidence="2">Fibroblasts and whole tissue</tissue>
    </source>
</reference>
<keyword evidence="1" id="KW-1185">Reference proteome</keyword>
<evidence type="ECO:0000313" key="1">
    <source>
        <dbReference type="Proteomes" id="UP000000437"/>
    </source>
</evidence>
<accession>A0AC58GC47</accession>
<gene>
    <name evidence="2" type="primary">si:ch211-194e1.9</name>
</gene>
<organism evidence="1 2">
    <name type="scientific">Danio rerio</name>
    <name type="common">Zebrafish</name>
    <name type="synonym">Brachydanio rerio</name>
    <dbReference type="NCBI Taxonomy" id="7955"/>
    <lineage>
        <taxon>Eukaryota</taxon>
        <taxon>Metazoa</taxon>
        <taxon>Chordata</taxon>
        <taxon>Craniata</taxon>
        <taxon>Vertebrata</taxon>
        <taxon>Euteleostomi</taxon>
        <taxon>Actinopterygii</taxon>
        <taxon>Neopterygii</taxon>
        <taxon>Teleostei</taxon>
        <taxon>Ostariophysi</taxon>
        <taxon>Cypriniformes</taxon>
        <taxon>Danionidae</taxon>
        <taxon>Danioninae</taxon>
        <taxon>Danio</taxon>
    </lineage>
</organism>
<evidence type="ECO:0000313" key="2">
    <source>
        <dbReference type="RefSeq" id="XP_073767312.1"/>
    </source>
</evidence>
<sequence>MSFNEKKDDGGSVHLQPQKAAFTEPSCVSMKSSSSMFEPLKFRDKTVTSHVQLQHQEAACPEPSCMSMKSDSSMFEPLKFTNESVTPDVRVFPHKAACPEPSCVSLKSNSSMFEPLKFEDEKLSFDFIFAGCNLTVQSCEIVASALQSSNCVLRELDLSNNDLEDSGAKLLSDGLKSPNCHLEMLRLSGCMVTEKGCGFLSSALSSNPSHLRELDLSYNHPGPSGVRLLTDKLHDPKCSLKILNVSHDGHFRITQGLQKYACSLTLDPNTAYCHLILTEENKKVTYVEEQQSYPDLPERFEHQEQVLCQEALTGRCYWEVEGTGRVDTSVTYKGIGRKGGSDCRFGYNDKSWSLYCSKYRYTIWHNNNITDIPVPSPPSNRVGVYVDCPAGTLSFYSVSDRHTLTHLHTFNTTFSESLYAGIRVYPDSSVSLC</sequence>
<name>A0AC58GC47_DANRE</name>